<dbReference type="AlphaFoldDB" id="A0AAP0EIM3"/>
<dbReference type="InterPro" id="IPR044837">
    <property type="entry name" value="REM16-like"/>
</dbReference>
<proteinExistence type="predicted"/>
<dbReference type="PANTHER" id="PTHR31391:SF106">
    <property type="entry name" value="B3 DOMAIN-CONTAINING PROTEIN OS01G0723500"/>
    <property type="match status" value="1"/>
</dbReference>
<dbReference type="Gene3D" id="2.40.330.10">
    <property type="entry name" value="DNA-binding pseudobarrel domain"/>
    <property type="match status" value="1"/>
</dbReference>
<keyword evidence="2" id="KW-0805">Transcription regulation</keyword>
<evidence type="ECO:0000256" key="5">
    <source>
        <dbReference type="ARBA" id="ARBA00023242"/>
    </source>
</evidence>
<evidence type="ECO:0000256" key="4">
    <source>
        <dbReference type="ARBA" id="ARBA00023163"/>
    </source>
</evidence>
<evidence type="ECO:0000259" key="6">
    <source>
        <dbReference type="PROSITE" id="PS50863"/>
    </source>
</evidence>
<dbReference type="InterPro" id="IPR015300">
    <property type="entry name" value="DNA-bd_pseudobarrel_sf"/>
</dbReference>
<evidence type="ECO:0000313" key="8">
    <source>
        <dbReference type="Proteomes" id="UP001417504"/>
    </source>
</evidence>
<keyword evidence="8" id="KW-1185">Reference proteome</keyword>
<dbReference type="Pfam" id="PF02362">
    <property type="entry name" value="B3"/>
    <property type="match status" value="1"/>
</dbReference>
<organism evidence="7 8">
    <name type="scientific">Stephania japonica</name>
    <dbReference type="NCBI Taxonomy" id="461633"/>
    <lineage>
        <taxon>Eukaryota</taxon>
        <taxon>Viridiplantae</taxon>
        <taxon>Streptophyta</taxon>
        <taxon>Embryophyta</taxon>
        <taxon>Tracheophyta</taxon>
        <taxon>Spermatophyta</taxon>
        <taxon>Magnoliopsida</taxon>
        <taxon>Ranunculales</taxon>
        <taxon>Menispermaceae</taxon>
        <taxon>Menispermoideae</taxon>
        <taxon>Cissampelideae</taxon>
        <taxon>Stephania</taxon>
    </lineage>
</organism>
<comment type="subcellular location">
    <subcellularLocation>
        <location evidence="1">Nucleus</location>
    </subcellularLocation>
</comment>
<name>A0AAP0EIM3_9MAGN</name>
<dbReference type="PANTHER" id="PTHR31391">
    <property type="entry name" value="B3 DOMAIN-CONTAINING PROTEIN OS11G0197600-RELATED"/>
    <property type="match status" value="1"/>
</dbReference>
<dbReference type="GO" id="GO:0003677">
    <property type="term" value="F:DNA binding"/>
    <property type="evidence" value="ECO:0007669"/>
    <property type="project" value="UniProtKB-KW"/>
</dbReference>
<dbReference type="PROSITE" id="PS50863">
    <property type="entry name" value="B3"/>
    <property type="match status" value="1"/>
</dbReference>
<evidence type="ECO:0000256" key="1">
    <source>
        <dbReference type="ARBA" id="ARBA00004123"/>
    </source>
</evidence>
<dbReference type="Proteomes" id="UP001417504">
    <property type="component" value="Unassembled WGS sequence"/>
</dbReference>
<keyword evidence="4" id="KW-0804">Transcription</keyword>
<keyword evidence="3" id="KW-0238">DNA-binding</keyword>
<gene>
    <name evidence="7" type="ORF">Sjap_024380</name>
</gene>
<evidence type="ECO:0000313" key="7">
    <source>
        <dbReference type="EMBL" id="KAK9091203.1"/>
    </source>
</evidence>
<protein>
    <recommendedName>
        <fullName evidence="6">TF-B3 domain-containing protein</fullName>
    </recommendedName>
</protein>
<dbReference type="InterPro" id="IPR003340">
    <property type="entry name" value="B3_DNA-bd"/>
</dbReference>
<dbReference type="SMART" id="SM01019">
    <property type="entry name" value="B3"/>
    <property type="match status" value="1"/>
</dbReference>
<dbReference type="EMBL" id="JBBNAE010000010">
    <property type="protein sequence ID" value="KAK9091203.1"/>
    <property type="molecule type" value="Genomic_DNA"/>
</dbReference>
<dbReference type="CDD" id="cd10017">
    <property type="entry name" value="B3_DNA"/>
    <property type="match status" value="1"/>
</dbReference>
<evidence type="ECO:0000256" key="3">
    <source>
        <dbReference type="ARBA" id="ARBA00023125"/>
    </source>
</evidence>
<feature type="domain" description="TF-B3" evidence="6">
    <location>
        <begin position="22"/>
        <end position="120"/>
    </location>
</feature>
<dbReference type="GO" id="GO:0005634">
    <property type="term" value="C:nucleus"/>
    <property type="evidence" value="ECO:0007669"/>
    <property type="project" value="UniProtKB-SubCell"/>
</dbReference>
<dbReference type="SUPFAM" id="SSF101936">
    <property type="entry name" value="DNA-binding pseudobarrel domain"/>
    <property type="match status" value="1"/>
</dbReference>
<evidence type="ECO:0000256" key="2">
    <source>
        <dbReference type="ARBA" id="ARBA00023015"/>
    </source>
</evidence>
<accession>A0AAP0EIM3</accession>
<keyword evidence="5" id="KW-0539">Nucleus</keyword>
<reference evidence="7 8" key="1">
    <citation type="submission" date="2024-01" db="EMBL/GenBank/DDBJ databases">
        <title>Genome assemblies of Stephania.</title>
        <authorList>
            <person name="Yang L."/>
        </authorList>
    </citation>
    <scope>NUCLEOTIDE SEQUENCE [LARGE SCALE GENOMIC DNA]</scope>
    <source>
        <strain evidence="7">QJT</strain>
        <tissue evidence="7">Leaf</tissue>
    </source>
</reference>
<sequence>MKEEKEKAFQSAAEVITYKPNFVTTMVPTHVEKRFFLTNQKKLVAEHILHQTRAAILRVPPNPKTWIVRLAGNESTSIGLYGGWADFVLDNNLEVGDVCSFELCGLQEGGEILIDISIHRVVQEVVPMEIVRPFDTPKVSPSSKKII</sequence>
<comment type="caution">
    <text evidence="7">The sequence shown here is derived from an EMBL/GenBank/DDBJ whole genome shotgun (WGS) entry which is preliminary data.</text>
</comment>